<proteinExistence type="predicted"/>
<keyword evidence="2" id="KW-1185">Reference proteome</keyword>
<reference evidence="1 2" key="1">
    <citation type="submission" date="2020-09" db="EMBL/GenBank/DDBJ databases">
        <title>De no assembly of potato wild relative species, Solanum commersonii.</title>
        <authorList>
            <person name="Cho K."/>
        </authorList>
    </citation>
    <scope>NUCLEOTIDE SEQUENCE [LARGE SCALE GENOMIC DNA]</scope>
    <source>
        <strain evidence="1">LZ3.2</strain>
        <tissue evidence="1">Leaf</tissue>
    </source>
</reference>
<dbReference type="Proteomes" id="UP000824120">
    <property type="component" value="Chromosome 5"/>
</dbReference>
<name>A0A9J5Z535_SOLCO</name>
<evidence type="ECO:0000313" key="2">
    <source>
        <dbReference type="Proteomes" id="UP000824120"/>
    </source>
</evidence>
<dbReference type="PANTHER" id="PTHR31645:SF87">
    <property type="entry name" value="OLIGOPEPTIDE TRANSPORTER OPT FAMILY"/>
    <property type="match status" value="1"/>
</dbReference>
<dbReference type="EMBL" id="JACXVP010000005">
    <property type="protein sequence ID" value="KAG5607007.1"/>
    <property type="molecule type" value="Genomic_DNA"/>
</dbReference>
<comment type="caution">
    <text evidence="1">The sequence shown here is derived from an EMBL/GenBank/DDBJ whole genome shotgun (WGS) entry which is preliminary data.</text>
</comment>
<dbReference type="GO" id="GO:0016020">
    <property type="term" value="C:membrane"/>
    <property type="evidence" value="ECO:0007669"/>
    <property type="project" value="TreeGrafter"/>
</dbReference>
<evidence type="ECO:0000313" key="1">
    <source>
        <dbReference type="EMBL" id="KAG5607007.1"/>
    </source>
</evidence>
<dbReference type="GO" id="GO:0035673">
    <property type="term" value="F:oligopeptide transmembrane transporter activity"/>
    <property type="evidence" value="ECO:0007669"/>
    <property type="project" value="InterPro"/>
</dbReference>
<protein>
    <submittedName>
        <fullName evidence="1">Uncharacterized protein</fullName>
    </submittedName>
</protein>
<dbReference type="PANTHER" id="PTHR31645">
    <property type="entry name" value="OLIGOPEPTIDE TRANSPORTER YGL114W-RELATED"/>
    <property type="match status" value="1"/>
</dbReference>
<organism evidence="1 2">
    <name type="scientific">Solanum commersonii</name>
    <name type="common">Commerson's wild potato</name>
    <name type="synonym">Commerson's nightshade</name>
    <dbReference type="NCBI Taxonomy" id="4109"/>
    <lineage>
        <taxon>Eukaryota</taxon>
        <taxon>Viridiplantae</taxon>
        <taxon>Streptophyta</taxon>
        <taxon>Embryophyta</taxon>
        <taxon>Tracheophyta</taxon>
        <taxon>Spermatophyta</taxon>
        <taxon>Magnoliopsida</taxon>
        <taxon>eudicotyledons</taxon>
        <taxon>Gunneridae</taxon>
        <taxon>Pentapetalae</taxon>
        <taxon>asterids</taxon>
        <taxon>lamiids</taxon>
        <taxon>Solanales</taxon>
        <taxon>Solanaceae</taxon>
        <taxon>Solanoideae</taxon>
        <taxon>Solaneae</taxon>
        <taxon>Solanum</taxon>
    </lineage>
</organism>
<dbReference type="AlphaFoldDB" id="A0A9J5Z535"/>
<sequence length="59" mass="6380">MYNKQKTKDFGPAVASGLICGDSLWGISTSILALPVVKAPFCLKQLCFISIAHPMKLNL</sequence>
<gene>
    <name evidence="1" type="ORF">H5410_028499</name>
</gene>
<accession>A0A9J5Z535</accession>
<dbReference type="InterPro" id="IPR045035">
    <property type="entry name" value="YSL-like"/>
</dbReference>
<dbReference type="OrthoDB" id="845657at2759"/>